<dbReference type="NCBIfam" id="TIGR01076">
    <property type="entry name" value="sortase_fam"/>
    <property type="match status" value="1"/>
</dbReference>
<protein>
    <recommendedName>
        <fullName evidence="4">Sortase</fullName>
    </recommendedName>
</protein>
<dbReference type="InterPro" id="IPR023365">
    <property type="entry name" value="Sortase_dom-sf"/>
</dbReference>
<evidence type="ECO:0000313" key="2">
    <source>
        <dbReference type="EMBL" id="PIS41109.1"/>
    </source>
</evidence>
<dbReference type="AlphaFoldDB" id="A0A2H0YS53"/>
<dbReference type="Proteomes" id="UP000228711">
    <property type="component" value="Unassembled WGS sequence"/>
</dbReference>
<evidence type="ECO:0000256" key="1">
    <source>
        <dbReference type="ARBA" id="ARBA00022801"/>
    </source>
</evidence>
<accession>A0A2H0YS53</accession>
<dbReference type="InterPro" id="IPR005754">
    <property type="entry name" value="Sortase"/>
</dbReference>
<gene>
    <name evidence="2" type="ORF">COT25_04900</name>
</gene>
<dbReference type="EMBL" id="PEXV01000155">
    <property type="protein sequence ID" value="PIS41109.1"/>
    <property type="molecule type" value="Genomic_DNA"/>
</dbReference>
<evidence type="ECO:0008006" key="4">
    <source>
        <dbReference type="Google" id="ProtNLM"/>
    </source>
</evidence>
<dbReference type="InterPro" id="IPR042003">
    <property type="entry name" value="Sortase_E"/>
</dbReference>
<keyword evidence="1" id="KW-0378">Hydrolase</keyword>
<organism evidence="2 3">
    <name type="scientific">Candidatus Kerfeldbacteria bacterium CG08_land_8_20_14_0_20_42_7</name>
    <dbReference type="NCBI Taxonomy" id="2014245"/>
    <lineage>
        <taxon>Bacteria</taxon>
        <taxon>Candidatus Kerfeldiibacteriota</taxon>
    </lineage>
</organism>
<evidence type="ECO:0000313" key="3">
    <source>
        <dbReference type="Proteomes" id="UP000228711"/>
    </source>
</evidence>
<dbReference type="GO" id="GO:0016787">
    <property type="term" value="F:hydrolase activity"/>
    <property type="evidence" value="ECO:0007669"/>
    <property type="project" value="UniProtKB-KW"/>
</dbReference>
<reference evidence="3" key="1">
    <citation type="submission" date="2017-09" db="EMBL/GenBank/DDBJ databases">
        <title>Depth-based differentiation of microbial function through sediment-hosted aquifers and enrichment of novel symbionts in the deep terrestrial subsurface.</title>
        <authorList>
            <person name="Probst A.J."/>
            <person name="Ladd B."/>
            <person name="Jarett J.K."/>
            <person name="Geller-Mcgrath D.E."/>
            <person name="Sieber C.M.K."/>
            <person name="Emerson J.B."/>
            <person name="Anantharaman K."/>
            <person name="Thomas B.C."/>
            <person name="Malmstrom R."/>
            <person name="Stieglmeier M."/>
            <person name="Klingl A."/>
            <person name="Woyke T."/>
            <person name="Ryan C.M."/>
            <person name="Banfield J.F."/>
        </authorList>
    </citation>
    <scope>NUCLEOTIDE SEQUENCE [LARGE SCALE GENOMIC DNA]</scope>
</reference>
<dbReference type="Pfam" id="PF04203">
    <property type="entry name" value="Sortase"/>
    <property type="match status" value="1"/>
</dbReference>
<dbReference type="SUPFAM" id="SSF63817">
    <property type="entry name" value="Sortase"/>
    <property type="match status" value="1"/>
</dbReference>
<proteinExistence type="predicted"/>
<comment type="caution">
    <text evidence="2">The sequence shown here is derived from an EMBL/GenBank/DDBJ whole genome shotgun (WGS) entry which is preliminary data.</text>
</comment>
<dbReference type="CDD" id="cd05830">
    <property type="entry name" value="Sortase_E"/>
    <property type="match status" value="1"/>
</dbReference>
<name>A0A2H0YS53_9BACT</name>
<dbReference type="Gene3D" id="2.40.260.10">
    <property type="entry name" value="Sortase"/>
    <property type="match status" value="1"/>
</dbReference>
<sequence length="202" mass="22633">MGGVLLAAYPFLPLLIYQFRGPSDAYTVQQDEYASAEFLDVHEPLTATQLPTNPDKPVIEQPSGAQHVSNDTPHLVIDKIGVNIPLVEGSNAYALEKGAWHLPGTANPDQIGNMIVTGHRYKYRPPSSKTFYLLDKLNVGDTFIVYWNGGEYRYRIDKKEVRPGNDLSILTDTFDRRVTLITCDPLFSTKNRLVVSGRLLRI</sequence>